<dbReference type="InterPro" id="IPR044792">
    <property type="entry name" value="TAR1"/>
</dbReference>
<evidence type="ECO:0000313" key="1">
    <source>
        <dbReference type="EMBL" id="ORX48333.1"/>
    </source>
</evidence>
<dbReference type="GO" id="GO:0043457">
    <property type="term" value="P:regulation of cellular respiration"/>
    <property type="evidence" value="ECO:0007669"/>
    <property type="project" value="InterPro"/>
</dbReference>
<reference evidence="2 4" key="2">
    <citation type="submission" date="2016-08" db="EMBL/GenBank/DDBJ databases">
        <title>Pervasive Adenine N6-methylation of Active Genes in Fungi.</title>
        <authorList>
            <consortium name="DOE Joint Genome Institute"/>
            <person name="Mondo S.J."/>
            <person name="Dannebaum R.O."/>
            <person name="Kuo R.C."/>
            <person name="Labutti K."/>
            <person name="Haridas S."/>
            <person name="Kuo A."/>
            <person name="Salamov A."/>
            <person name="Ahrendt S.R."/>
            <person name="Lipzen A."/>
            <person name="Sullivan W."/>
            <person name="Andreopoulos W.B."/>
            <person name="Clum A."/>
            <person name="Lindquist E."/>
            <person name="Daum C."/>
            <person name="Ramamoorthy G.K."/>
            <person name="Gryganskyi A."/>
            <person name="Culley D."/>
            <person name="Magnuson J.K."/>
            <person name="James T.Y."/>
            <person name="O'Malley M.A."/>
            <person name="Stajich J.E."/>
            <person name="Spatafora J.W."/>
            <person name="Visel A."/>
            <person name="Grigoriev I.V."/>
        </authorList>
    </citation>
    <scope>NUCLEOTIDE SEQUENCE [LARGE SCALE GENOMIC DNA]</scope>
    <source>
        <strain evidence="4">finn</strain>
        <strain evidence="2">Finn</strain>
    </source>
</reference>
<dbReference type="PANTHER" id="PTHR47188:SF1">
    <property type="entry name" value="PROTEIN TAR1"/>
    <property type="match status" value="1"/>
</dbReference>
<gene>
    <name evidence="3" type="ORF">BCR36DRAFT_293483</name>
    <name evidence="2" type="ORF">BCR36DRAFT_293832</name>
    <name evidence="1" type="ORF">BCR36DRAFT_293962</name>
</gene>
<dbReference type="EMBL" id="MCFH01000027">
    <property type="protein sequence ID" value="ORX48333.1"/>
    <property type="molecule type" value="Genomic_DNA"/>
</dbReference>
<dbReference type="EMBL" id="MCFH01000027">
    <property type="protein sequence ID" value="ORX48353.1"/>
    <property type="molecule type" value="Genomic_DNA"/>
</dbReference>
<name>A0A1Y1V6D6_9FUNG</name>
<evidence type="ECO:0000313" key="4">
    <source>
        <dbReference type="Proteomes" id="UP000193719"/>
    </source>
</evidence>
<dbReference type="PANTHER" id="PTHR47188">
    <property type="entry name" value="PROTEIN TAR1"/>
    <property type="match status" value="1"/>
</dbReference>
<dbReference type="OrthoDB" id="2092947at2759"/>
<keyword evidence="4" id="KW-1185">Reference proteome</keyword>
<protein>
    <submittedName>
        <fullName evidence="2">Uncharacterized protein</fullName>
    </submittedName>
</protein>
<dbReference type="Proteomes" id="UP000193719">
    <property type="component" value="Unassembled WGS sequence"/>
</dbReference>
<reference evidence="2 4" key="1">
    <citation type="submission" date="2016-08" db="EMBL/GenBank/DDBJ databases">
        <title>Genomes of anaerobic fungi encode conserved fungal cellulosomes for biomass hydrolysis.</title>
        <authorList>
            <consortium name="DOE Joint Genome Institute"/>
            <person name="Haitjema C.H."/>
            <person name="Gilmore S.P."/>
            <person name="Henske J.K."/>
            <person name="Solomon K.V."/>
            <person name="De Groot R."/>
            <person name="Kuo A."/>
            <person name="Mondo S.J."/>
            <person name="Salamov A.A."/>
            <person name="Labutti K."/>
            <person name="Zhao Z."/>
            <person name="Chiniquy J."/>
            <person name="Barry K."/>
            <person name="Brewer H.M."/>
            <person name="Purvine S.O."/>
            <person name="Wright A.T."/>
            <person name="Boxma B."/>
            <person name="Van Alen T."/>
            <person name="Hackstein J.H."/>
            <person name="Baker S.E."/>
            <person name="Grigoriev I.V."/>
            <person name="O'Malley M.A."/>
        </authorList>
    </citation>
    <scope>NUCLEOTIDE SEQUENCE [LARGE SCALE GENOMIC DNA]</scope>
    <source>
        <strain evidence="4">finn</strain>
        <strain evidence="2">Finn</strain>
    </source>
</reference>
<sequence>FPFDNFTYCLTLFSKFFSSFPHGTCSLSVSRQYLALDEIYHPFWTAFPNNPTL</sequence>
<accession>A0A1Y1V6D6</accession>
<organism evidence="2 4">
    <name type="scientific">Piromyces finnis</name>
    <dbReference type="NCBI Taxonomy" id="1754191"/>
    <lineage>
        <taxon>Eukaryota</taxon>
        <taxon>Fungi</taxon>
        <taxon>Fungi incertae sedis</taxon>
        <taxon>Chytridiomycota</taxon>
        <taxon>Chytridiomycota incertae sedis</taxon>
        <taxon>Neocallimastigomycetes</taxon>
        <taxon>Neocallimastigales</taxon>
        <taxon>Neocallimastigaceae</taxon>
        <taxon>Piromyces</taxon>
    </lineage>
</organism>
<dbReference type="STRING" id="1754191.A0A1Y1V6D6"/>
<feature type="non-terminal residue" evidence="2">
    <location>
        <position position="1"/>
    </location>
</feature>
<comment type="caution">
    <text evidence="2">The sequence shown here is derived from an EMBL/GenBank/DDBJ whole genome shotgun (WGS) entry which is preliminary data.</text>
</comment>
<dbReference type="EMBL" id="MCFH01000027">
    <property type="protein sequence ID" value="ORX48343.1"/>
    <property type="molecule type" value="Genomic_DNA"/>
</dbReference>
<evidence type="ECO:0000313" key="2">
    <source>
        <dbReference type="EMBL" id="ORX48343.1"/>
    </source>
</evidence>
<proteinExistence type="predicted"/>
<dbReference type="AlphaFoldDB" id="A0A1Y1V6D6"/>
<evidence type="ECO:0000313" key="3">
    <source>
        <dbReference type="EMBL" id="ORX48353.1"/>
    </source>
</evidence>